<dbReference type="Gene3D" id="3.10.450.50">
    <property type="match status" value="1"/>
</dbReference>
<keyword evidence="1" id="KW-0812">Transmembrane</keyword>
<comment type="caution">
    <text evidence="2">The sequence shown here is derived from an EMBL/GenBank/DDBJ whole genome shotgun (WGS) entry which is preliminary data.</text>
</comment>
<reference evidence="2 3" key="1">
    <citation type="submission" date="2018-08" db="EMBL/GenBank/DDBJ databases">
        <title>Draft genome of the lignicolous fungus Coniochaeta pulveracea.</title>
        <authorList>
            <person name="Borstlap C.J."/>
            <person name="De Witt R.N."/>
            <person name="Botha A."/>
            <person name="Volschenk H."/>
        </authorList>
    </citation>
    <scope>NUCLEOTIDE SEQUENCE [LARGE SCALE GENOMIC DNA]</scope>
    <source>
        <strain evidence="2 3">CAB683</strain>
    </source>
</reference>
<dbReference type="OrthoDB" id="3758478at2759"/>
<dbReference type="EMBL" id="QVQW01000004">
    <property type="protein sequence ID" value="RKU48554.1"/>
    <property type="molecule type" value="Genomic_DNA"/>
</dbReference>
<organism evidence="2 3">
    <name type="scientific">Coniochaeta pulveracea</name>
    <dbReference type="NCBI Taxonomy" id="177199"/>
    <lineage>
        <taxon>Eukaryota</taxon>
        <taxon>Fungi</taxon>
        <taxon>Dikarya</taxon>
        <taxon>Ascomycota</taxon>
        <taxon>Pezizomycotina</taxon>
        <taxon>Sordariomycetes</taxon>
        <taxon>Sordariomycetidae</taxon>
        <taxon>Coniochaetales</taxon>
        <taxon>Coniochaetaceae</taxon>
        <taxon>Coniochaeta</taxon>
    </lineage>
</organism>
<proteinExistence type="predicted"/>
<dbReference type="AlphaFoldDB" id="A0A420YKZ9"/>
<feature type="transmembrane region" description="Helical" evidence="1">
    <location>
        <begin position="205"/>
        <end position="229"/>
    </location>
</feature>
<evidence type="ECO:0000313" key="3">
    <source>
        <dbReference type="Proteomes" id="UP000275385"/>
    </source>
</evidence>
<evidence type="ECO:0000256" key="1">
    <source>
        <dbReference type="SAM" id="Phobius"/>
    </source>
</evidence>
<keyword evidence="3" id="KW-1185">Reference proteome</keyword>
<evidence type="ECO:0000313" key="2">
    <source>
        <dbReference type="EMBL" id="RKU48554.1"/>
    </source>
</evidence>
<keyword evidence="1" id="KW-1133">Transmembrane helix</keyword>
<name>A0A420YKZ9_9PEZI</name>
<keyword evidence="1" id="KW-0472">Membrane</keyword>
<sequence>MNVTSLVLALFTRGIIFDRHLKLPNTAVDDGYSSSSRPDTPQVNYDVIMNVIEALLKAYASLDYIQLVALLAPTFRHEVLPQSLGIPSRNLAAFAEHAAGIFGIFDKFSMEPTRDPLISYCHGTPVVIIHAKMDGVLKDNKGPWVNECVLIIMLTADGTRIEEIREFVDSAKALVMARKHGRDVVGTNEHLDTLVYRGNMTAVSFGWLLLGIMASGIIGARAALLAFWLHPILGILLESAVKSTPFCRYVVGGVLASKTAAKNVWLNGSNQPDGN</sequence>
<dbReference type="STRING" id="177199.A0A420YKZ9"/>
<dbReference type="InterPro" id="IPR032710">
    <property type="entry name" value="NTF2-like_dom_sf"/>
</dbReference>
<dbReference type="Proteomes" id="UP000275385">
    <property type="component" value="Unassembled WGS sequence"/>
</dbReference>
<evidence type="ECO:0008006" key="4">
    <source>
        <dbReference type="Google" id="ProtNLM"/>
    </source>
</evidence>
<protein>
    <recommendedName>
        <fullName evidence="4">SnoaL-like domain-containing protein</fullName>
    </recommendedName>
</protein>
<gene>
    <name evidence="2" type="ORF">DL546_007883</name>
</gene>
<dbReference type="SUPFAM" id="SSF54427">
    <property type="entry name" value="NTF2-like"/>
    <property type="match status" value="1"/>
</dbReference>
<accession>A0A420YKZ9</accession>